<dbReference type="GO" id="GO:0020037">
    <property type="term" value="F:heme binding"/>
    <property type="evidence" value="ECO:0007669"/>
    <property type="project" value="InterPro"/>
</dbReference>
<dbReference type="InterPro" id="IPR011048">
    <property type="entry name" value="Haem_d1_sf"/>
</dbReference>
<evidence type="ECO:0000313" key="6">
    <source>
        <dbReference type="EMBL" id="AUX39124.1"/>
    </source>
</evidence>
<dbReference type="InterPro" id="IPR009056">
    <property type="entry name" value="Cyt_c-like_dom"/>
</dbReference>
<dbReference type="InterPro" id="IPR015943">
    <property type="entry name" value="WD40/YVTN_repeat-like_dom_sf"/>
</dbReference>
<dbReference type="PANTHER" id="PTHR47197">
    <property type="entry name" value="PROTEIN NIRF"/>
    <property type="match status" value="1"/>
</dbReference>
<organism evidence="6 7">
    <name type="scientific">Sorangium cellulosum</name>
    <name type="common">Polyangium cellulosum</name>
    <dbReference type="NCBI Taxonomy" id="56"/>
    <lineage>
        <taxon>Bacteria</taxon>
        <taxon>Pseudomonadati</taxon>
        <taxon>Myxococcota</taxon>
        <taxon>Polyangia</taxon>
        <taxon>Polyangiales</taxon>
        <taxon>Polyangiaceae</taxon>
        <taxon>Sorangium</taxon>
    </lineage>
</organism>
<keyword evidence="2 4" id="KW-0479">Metal-binding</keyword>
<dbReference type="Proteomes" id="UP000238348">
    <property type="component" value="Chromosome"/>
</dbReference>
<dbReference type="SUPFAM" id="SSF46626">
    <property type="entry name" value="Cytochrome c"/>
    <property type="match status" value="2"/>
</dbReference>
<dbReference type="Gene3D" id="2.130.10.10">
    <property type="entry name" value="YVTN repeat-like/Quinoprotein amine dehydrogenase"/>
    <property type="match status" value="1"/>
</dbReference>
<protein>
    <recommendedName>
        <fullName evidence="5">Cytochrome c domain-containing protein</fullName>
    </recommendedName>
</protein>
<evidence type="ECO:0000256" key="1">
    <source>
        <dbReference type="ARBA" id="ARBA00022617"/>
    </source>
</evidence>
<accession>A0A2L0EIN1</accession>
<reference evidence="6 7" key="1">
    <citation type="submission" date="2015-09" db="EMBL/GenBank/DDBJ databases">
        <title>Sorangium comparison.</title>
        <authorList>
            <person name="Zaburannyi N."/>
            <person name="Bunk B."/>
            <person name="Overmann J."/>
            <person name="Mueller R."/>
        </authorList>
    </citation>
    <scope>NUCLEOTIDE SEQUENCE [LARGE SCALE GENOMIC DNA]</scope>
    <source>
        <strain evidence="6 7">So ce26</strain>
    </source>
</reference>
<dbReference type="InterPro" id="IPR051200">
    <property type="entry name" value="Host-pathogen_enzymatic-act"/>
</dbReference>
<dbReference type="OrthoDB" id="5477534at2"/>
<dbReference type="RefSeq" id="WP_104977139.1">
    <property type="nucleotide sequence ID" value="NZ_CP012673.1"/>
</dbReference>
<feature type="domain" description="Cytochrome c" evidence="5">
    <location>
        <begin position="609"/>
        <end position="702"/>
    </location>
</feature>
<sequence length="946" mass="99969">MRSPAFLARLRAPSPLHRLALGCAALGCAAPGCVAEESTRPVDPVEVAPISCTVAPLPLQNPRAHTLGETFYLPRIERSDSCPADAAWELASAPPGSKNVLYEEGAPEVRFTPDVAGEYTFRLRSVPGADMPLRVLDLAPAERFRNHYLTPLYGAARVGDELWTANGASPTVTRLARAQDGVWTRQGEITVGSWPAAVAHRDPLPYVVVAQRGSDTIGFIDRTRGVLEDALWVGDEPTGLAIAPDADRLYVSLPTMGQVAVVDLARREVEDRIALGFDPRALALSEDGTRLFVAAYRSGNPEKDLNGTYGLSDDQDLWIVNTVTLEVEKRVSGVSSSLRALALSGDGAELYVAATDGNPVPSQADVEAKPFVHEVVALGADPGAPRHGRVLRRVDLTRDPGSAGPVVSPAGVLAVGDTLWVAAESSGVVVALDRATFAEKARFEVGPGARQLVQLDDAGTIGVHCFQSLELWVIPPDGGAPYAVALADDPRPAAVALGERVFTRPGQSFADNHSCSSCHVEAQNEGMIWNFGPGVDANIRPLQLLDATTPIGWDGYVTSTENFGYQGPSSIVARPPSPEEAEALAAFLSSLLGAPRATGYTRLDGSYTDAALRGKALFQGKATCAGCHVPPLYTSRALIEVGKSGIPADVPTLLGAYRHGVYFVKGQARGLEAAADVALDYVGVDLSPDERADLVAFLRELTPKGAAPLAMWPDIDSGEAVYPDVTPWVAFSEPIDDTAGDRTAEALAREFVILERDGEGRVDGTVEVDGGTLRFVPAKPLDPSAAYAFRVLEGLPFRSGGALEAERRASFTVARPATGTLPARMKMVVQVPSQGGEPLALEKELEVVGEIPGALTVRIVPLTVGTQQRQEVWARLDGDTFLLEGFAMPVSPRGAAGDAGDVKGTVTAVDPETGVVTRIEGTLALRAPGRTVPEIPFVITALPEGQ</sequence>
<dbReference type="EMBL" id="CP012673">
    <property type="protein sequence ID" value="AUX39124.1"/>
    <property type="molecule type" value="Genomic_DNA"/>
</dbReference>
<dbReference type="AlphaFoldDB" id="A0A2L0EIN1"/>
<name>A0A2L0EIN1_SORCE</name>
<keyword evidence="3 4" id="KW-0408">Iron</keyword>
<dbReference type="Gene3D" id="1.10.760.10">
    <property type="entry name" value="Cytochrome c-like domain"/>
    <property type="match status" value="2"/>
</dbReference>
<evidence type="ECO:0000256" key="4">
    <source>
        <dbReference type="PROSITE-ProRule" id="PRU00433"/>
    </source>
</evidence>
<dbReference type="PANTHER" id="PTHR47197:SF3">
    <property type="entry name" value="DIHYDRO-HEME D1 DEHYDROGENASE"/>
    <property type="match status" value="1"/>
</dbReference>
<dbReference type="InterPro" id="IPR036909">
    <property type="entry name" value="Cyt_c-like_dom_sf"/>
</dbReference>
<evidence type="ECO:0000313" key="7">
    <source>
        <dbReference type="Proteomes" id="UP000238348"/>
    </source>
</evidence>
<dbReference type="GO" id="GO:0009055">
    <property type="term" value="F:electron transfer activity"/>
    <property type="evidence" value="ECO:0007669"/>
    <property type="project" value="InterPro"/>
</dbReference>
<dbReference type="PROSITE" id="PS51007">
    <property type="entry name" value="CYTC"/>
    <property type="match status" value="2"/>
</dbReference>
<gene>
    <name evidence="6" type="ORF">SOCE26_005060</name>
</gene>
<keyword evidence="1 4" id="KW-0349">Heme</keyword>
<proteinExistence type="predicted"/>
<dbReference type="SUPFAM" id="SSF51004">
    <property type="entry name" value="C-terminal (heme d1) domain of cytochrome cd1-nitrite reductase"/>
    <property type="match status" value="1"/>
</dbReference>
<feature type="domain" description="Cytochrome c" evidence="5">
    <location>
        <begin position="493"/>
        <end position="592"/>
    </location>
</feature>
<evidence type="ECO:0000259" key="5">
    <source>
        <dbReference type="PROSITE" id="PS51007"/>
    </source>
</evidence>
<evidence type="ECO:0000256" key="3">
    <source>
        <dbReference type="ARBA" id="ARBA00023004"/>
    </source>
</evidence>
<dbReference type="GO" id="GO:0046872">
    <property type="term" value="F:metal ion binding"/>
    <property type="evidence" value="ECO:0007669"/>
    <property type="project" value="UniProtKB-KW"/>
</dbReference>
<evidence type="ECO:0000256" key="2">
    <source>
        <dbReference type="ARBA" id="ARBA00022723"/>
    </source>
</evidence>